<dbReference type="OrthoDB" id="122670at2"/>
<reference evidence="1 2" key="1">
    <citation type="submission" date="2019-01" db="EMBL/GenBank/DDBJ databases">
        <authorList>
            <person name="Chen W.-M."/>
        </authorList>
    </citation>
    <scope>NUCLEOTIDE SEQUENCE [LARGE SCALE GENOMIC DNA]</scope>
    <source>
        <strain evidence="1 2">TER-1</strain>
    </source>
</reference>
<keyword evidence="2" id="KW-1185">Reference proteome</keyword>
<evidence type="ECO:0000313" key="2">
    <source>
        <dbReference type="Proteomes" id="UP000286997"/>
    </source>
</evidence>
<gene>
    <name evidence="1" type="ORF">EOE48_21145</name>
</gene>
<evidence type="ECO:0000313" key="1">
    <source>
        <dbReference type="EMBL" id="RVU14931.1"/>
    </source>
</evidence>
<sequence length="80" mass="9007">MPTVLRIGSLRVVIYPNDHRPPHVHVIGEGCEAVFNLDCPEGPVEIRENHGFSLKRAQAIARALEENLEQLCEAWRTIHG</sequence>
<accession>A0A3S2V6I6</accession>
<name>A0A3S2V6I6_9HYPH</name>
<comment type="caution">
    <text evidence="1">The sequence shown here is derived from an EMBL/GenBank/DDBJ whole genome shotgun (WGS) entry which is preliminary data.</text>
</comment>
<dbReference type="EMBL" id="SACP01000025">
    <property type="protein sequence ID" value="RVU14931.1"/>
    <property type="molecule type" value="Genomic_DNA"/>
</dbReference>
<protein>
    <submittedName>
        <fullName evidence="1">DUF4160 domain-containing protein</fullName>
    </submittedName>
</protein>
<dbReference type="AlphaFoldDB" id="A0A3S2V6I6"/>
<dbReference type="InterPro" id="IPR025427">
    <property type="entry name" value="DUF4160"/>
</dbReference>
<dbReference type="Pfam" id="PF13711">
    <property type="entry name" value="DUF4160"/>
    <property type="match status" value="1"/>
</dbReference>
<proteinExistence type="predicted"/>
<dbReference type="Proteomes" id="UP000286997">
    <property type="component" value="Unassembled WGS sequence"/>
</dbReference>
<organism evidence="1 2">
    <name type="scientific">Methylobacterium oryzihabitans</name>
    <dbReference type="NCBI Taxonomy" id="2499852"/>
    <lineage>
        <taxon>Bacteria</taxon>
        <taxon>Pseudomonadati</taxon>
        <taxon>Pseudomonadota</taxon>
        <taxon>Alphaproteobacteria</taxon>
        <taxon>Hyphomicrobiales</taxon>
        <taxon>Methylobacteriaceae</taxon>
        <taxon>Methylobacterium</taxon>
    </lineage>
</organism>